<feature type="transmembrane region" description="Helical" evidence="9">
    <location>
        <begin position="268"/>
        <end position="285"/>
    </location>
</feature>
<feature type="transmembrane region" description="Helical" evidence="9">
    <location>
        <begin position="174"/>
        <end position="199"/>
    </location>
</feature>
<dbReference type="GO" id="GO:0005886">
    <property type="term" value="C:plasma membrane"/>
    <property type="evidence" value="ECO:0007669"/>
    <property type="project" value="TreeGrafter"/>
</dbReference>
<feature type="binding site" evidence="6">
    <location>
        <position position="286"/>
    </location>
    <ligand>
        <name>Na(+)</name>
        <dbReference type="ChEBI" id="CHEBI:29101"/>
        <label>1</label>
    </ligand>
</feature>
<keyword evidence="11" id="KW-1185">Reference proteome</keyword>
<gene>
    <name evidence="10" type="ORF">NP493_1343g00036</name>
</gene>
<accession>A0AAD9ND35</accession>
<keyword evidence="7" id="KW-1015">Disulfide bond</keyword>
<dbReference type="PROSITE" id="PS50267">
    <property type="entry name" value="NA_NEUROTRAN_SYMP_3"/>
    <property type="match status" value="1"/>
</dbReference>
<evidence type="ECO:0000256" key="7">
    <source>
        <dbReference type="PIRSR" id="PIRSR600175-2"/>
    </source>
</evidence>
<feature type="binding site" evidence="6">
    <location>
        <position position="185"/>
    </location>
    <ligand>
        <name>Na(+)</name>
        <dbReference type="ChEBI" id="CHEBI:29101"/>
        <label>1</label>
    </ligand>
</feature>
<evidence type="ECO:0000256" key="8">
    <source>
        <dbReference type="SAM" id="MobiDB-lite"/>
    </source>
</evidence>
<dbReference type="PANTHER" id="PTHR11616:SF325">
    <property type="entry name" value="TRANSPORTER"/>
    <property type="match status" value="1"/>
</dbReference>
<evidence type="ECO:0000256" key="3">
    <source>
        <dbReference type="ARBA" id="ARBA00022692"/>
    </source>
</evidence>
<dbReference type="SUPFAM" id="SSF161070">
    <property type="entry name" value="SNF-like"/>
    <property type="match status" value="1"/>
</dbReference>
<feature type="transmembrane region" description="Helical" evidence="9">
    <location>
        <begin position="211"/>
        <end position="232"/>
    </location>
</feature>
<keyword evidence="5 9" id="KW-0472">Membrane</keyword>
<feature type="transmembrane region" description="Helical" evidence="9">
    <location>
        <begin position="388"/>
        <end position="410"/>
    </location>
</feature>
<feature type="transmembrane region" description="Helical" evidence="9">
    <location>
        <begin position="430"/>
        <end position="452"/>
    </location>
</feature>
<evidence type="ECO:0000256" key="4">
    <source>
        <dbReference type="ARBA" id="ARBA00022989"/>
    </source>
</evidence>
<proteinExistence type="predicted"/>
<reference evidence="10" key="1">
    <citation type="journal article" date="2023" name="Mol. Biol. Evol.">
        <title>Third-Generation Sequencing Reveals the Adaptive Role of the Epigenome in Three Deep-Sea Polychaetes.</title>
        <authorList>
            <person name="Perez M."/>
            <person name="Aroh O."/>
            <person name="Sun Y."/>
            <person name="Lan Y."/>
            <person name="Juniper S.K."/>
            <person name="Young C.R."/>
            <person name="Angers B."/>
            <person name="Qian P.Y."/>
        </authorList>
    </citation>
    <scope>NUCLEOTIDE SEQUENCE</scope>
    <source>
        <strain evidence="10">R07B-5</strain>
    </source>
</reference>
<keyword evidence="3 9" id="KW-0812">Transmembrane</keyword>
<dbReference type="GO" id="GO:0005332">
    <property type="term" value="F:gamma-aminobutyric acid:sodium:chloride symporter activity"/>
    <property type="evidence" value="ECO:0007669"/>
    <property type="project" value="TreeGrafter"/>
</dbReference>
<dbReference type="Proteomes" id="UP001209878">
    <property type="component" value="Unassembled WGS sequence"/>
</dbReference>
<dbReference type="EMBL" id="JAODUO010001343">
    <property type="protein sequence ID" value="KAK2165877.1"/>
    <property type="molecule type" value="Genomic_DNA"/>
</dbReference>
<organism evidence="10 11">
    <name type="scientific">Ridgeia piscesae</name>
    <name type="common">Tubeworm</name>
    <dbReference type="NCBI Taxonomy" id="27915"/>
    <lineage>
        <taxon>Eukaryota</taxon>
        <taxon>Metazoa</taxon>
        <taxon>Spiralia</taxon>
        <taxon>Lophotrochozoa</taxon>
        <taxon>Annelida</taxon>
        <taxon>Polychaeta</taxon>
        <taxon>Sedentaria</taxon>
        <taxon>Canalipalpata</taxon>
        <taxon>Sabellida</taxon>
        <taxon>Siboglinidae</taxon>
        <taxon>Ridgeia</taxon>
    </lineage>
</organism>
<feature type="binding site" evidence="6">
    <location>
        <position position="287"/>
    </location>
    <ligand>
        <name>Na(+)</name>
        <dbReference type="ChEBI" id="CHEBI:29101"/>
        <label>1</label>
    </ligand>
</feature>
<comment type="caution">
    <text evidence="10">The sequence shown here is derived from an EMBL/GenBank/DDBJ whole genome shotgun (WGS) entry which is preliminary data.</text>
</comment>
<feature type="transmembrane region" description="Helical" evidence="9">
    <location>
        <begin position="350"/>
        <end position="368"/>
    </location>
</feature>
<feature type="transmembrane region" description="Helical" evidence="9">
    <location>
        <begin position="15"/>
        <end position="36"/>
    </location>
</feature>
<evidence type="ECO:0000256" key="9">
    <source>
        <dbReference type="SAM" id="Phobius"/>
    </source>
</evidence>
<evidence type="ECO:0000313" key="10">
    <source>
        <dbReference type="EMBL" id="KAK2165877.1"/>
    </source>
</evidence>
<name>A0AAD9ND35_RIDPI</name>
<feature type="region of interest" description="Disordered" evidence="8">
    <location>
        <begin position="481"/>
        <end position="503"/>
    </location>
</feature>
<feature type="compositionally biased region" description="Basic and acidic residues" evidence="8">
    <location>
        <begin position="481"/>
        <end position="491"/>
    </location>
</feature>
<dbReference type="InterPro" id="IPR000175">
    <property type="entry name" value="Na/ntran_symport"/>
</dbReference>
<dbReference type="PROSITE" id="PS00754">
    <property type="entry name" value="NA_NEUROTRAN_SYMP_2"/>
    <property type="match status" value="1"/>
</dbReference>
<dbReference type="PRINTS" id="PR00176">
    <property type="entry name" value="NANEUSMPORT"/>
</dbReference>
<feature type="disulfide bond" evidence="7">
    <location>
        <begin position="48"/>
        <end position="57"/>
    </location>
</feature>
<dbReference type="PANTHER" id="PTHR11616">
    <property type="entry name" value="SODIUM/CHLORIDE DEPENDENT TRANSPORTER"/>
    <property type="match status" value="1"/>
</dbReference>
<keyword evidence="4 9" id="KW-1133">Transmembrane helix</keyword>
<dbReference type="Pfam" id="PF00209">
    <property type="entry name" value="SNF"/>
    <property type="match status" value="1"/>
</dbReference>
<keyword evidence="6" id="KW-0915">Sodium</keyword>
<evidence type="ECO:0000256" key="6">
    <source>
        <dbReference type="PIRSR" id="PIRSR600175-1"/>
    </source>
</evidence>
<keyword evidence="2" id="KW-0813">Transport</keyword>
<dbReference type="InterPro" id="IPR037272">
    <property type="entry name" value="SNS_sf"/>
</dbReference>
<protein>
    <submittedName>
        <fullName evidence="10">Uncharacterized protein</fullName>
    </submittedName>
</protein>
<comment type="subcellular location">
    <subcellularLocation>
        <location evidence="1">Membrane</location>
        <topology evidence="1">Multi-pass membrane protein</topology>
    </subcellularLocation>
</comment>
<dbReference type="AlphaFoldDB" id="A0AAD9ND35"/>
<feature type="transmembrane region" description="Helical" evidence="9">
    <location>
        <begin position="314"/>
        <end position="338"/>
    </location>
</feature>
<evidence type="ECO:0000256" key="2">
    <source>
        <dbReference type="ARBA" id="ARBA00022448"/>
    </source>
</evidence>
<sequence length="503" mass="56332">MHCCDVAGIGWATTVVVFLINCYYNVILTWSFYYMFASFTTKLPWETCDNYWNTENCSTFAHVNETVNSSSMATKIDSTTEFWEHKVLGISQGISDVGTIKWDLALCLLFAWIVILVCIWNGIKTSGKVMYFTATSPYIFMLILLIRGAMLPGAGNGIKFYLTPNMTKLQNMEVWVDAGTQIFFSSSIALGALTALGSYNTFKHDSYKDTLIFAATNSGTSIFSGFVIFSVLGYMAHQQGIDDVGLVAESGPGLAFIAYPKAVSQMPAAPIWSIFFFFMLILLGLDSQFVGVEGFITACVDTFPKLQSTKNRHIFLVCTCIVKFLIGLFMVTNGGMYVFQLFDYYSGSRIIMLIACCECMAIAWVYGINRFYDNVEMMLGYRPSPYMWICWVVISPCFCMAIFLMSLVQYSELDYKRPTGTYYYPSWAVSVGWGMAGCSAICIPAVAVYNVIAFTLRGQSWKAAFEPYGLKHHQLRPQDLKRQGLDGKDNSGYEMPVSTLEAF</sequence>
<feature type="binding site" evidence="6">
    <location>
        <position position="283"/>
    </location>
    <ligand>
        <name>Na(+)</name>
        <dbReference type="ChEBI" id="CHEBI:29101"/>
        <label>1</label>
    </ligand>
</feature>
<dbReference type="GO" id="GO:0046872">
    <property type="term" value="F:metal ion binding"/>
    <property type="evidence" value="ECO:0007669"/>
    <property type="project" value="UniProtKB-KW"/>
</dbReference>
<feature type="transmembrane region" description="Helical" evidence="9">
    <location>
        <begin position="104"/>
        <end position="123"/>
    </location>
</feature>
<keyword evidence="6" id="KW-0479">Metal-binding</keyword>
<feature type="transmembrane region" description="Helical" evidence="9">
    <location>
        <begin position="138"/>
        <end position="162"/>
    </location>
</feature>
<evidence type="ECO:0000256" key="1">
    <source>
        <dbReference type="ARBA" id="ARBA00004141"/>
    </source>
</evidence>
<evidence type="ECO:0000256" key="5">
    <source>
        <dbReference type="ARBA" id="ARBA00023136"/>
    </source>
</evidence>
<feature type="binding site" evidence="6">
    <location>
        <position position="217"/>
    </location>
    <ligand>
        <name>Na(+)</name>
        <dbReference type="ChEBI" id="CHEBI:29101"/>
        <label>1</label>
    </ligand>
</feature>
<evidence type="ECO:0000313" key="11">
    <source>
        <dbReference type="Proteomes" id="UP001209878"/>
    </source>
</evidence>